<dbReference type="Gene3D" id="2.60.40.380">
    <property type="entry name" value="Purple acid phosphatase-like, N-terminal"/>
    <property type="match status" value="1"/>
</dbReference>
<keyword evidence="3" id="KW-0325">Glycoprotein</keyword>
<keyword evidence="1 5" id="KW-0732">Signal</keyword>
<dbReference type="PANTHER" id="PTHR45867:SF3">
    <property type="entry name" value="ACID PHOSPHATASE TYPE 7"/>
    <property type="match status" value="1"/>
</dbReference>
<dbReference type="Gene3D" id="3.60.21.10">
    <property type="match status" value="1"/>
</dbReference>
<evidence type="ECO:0000313" key="7">
    <source>
        <dbReference type="EMBL" id="CAE2219442.1"/>
    </source>
</evidence>
<organism evidence="7">
    <name type="scientific">Vannella robusta</name>
    <dbReference type="NCBI Taxonomy" id="1487602"/>
    <lineage>
        <taxon>Eukaryota</taxon>
        <taxon>Amoebozoa</taxon>
        <taxon>Discosea</taxon>
        <taxon>Flabellinia</taxon>
        <taxon>Vannellidae</taxon>
        <taxon>Vannella</taxon>
    </lineage>
</organism>
<evidence type="ECO:0000256" key="2">
    <source>
        <dbReference type="ARBA" id="ARBA00023157"/>
    </source>
</evidence>
<dbReference type="EMBL" id="HBKP01012127">
    <property type="protein sequence ID" value="CAE2219442.1"/>
    <property type="molecule type" value="Transcribed_RNA"/>
</dbReference>
<dbReference type="Pfam" id="PF16656">
    <property type="entry name" value="Pur_ac_phosph_N"/>
    <property type="match status" value="1"/>
</dbReference>
<dbReference type="InterPro" id="IPR015914">
    <property type="entry name" value="PAPs_N"/>
</dbReference>
<reference evidence="7" key="1">
    <citation type="submission" date="2021-01" db="EMBL/GenBank/DDBJ databases">
        <authorList>
            <person name="Corre E."/>
            <person name="Pelletier E."/>
            <person name="Niang G."/>
            <person name="Scheremetjew M."/>
            <person name="Finn R."/>
            <person name="Kale V."/>
            <person name="Holt S."/>
            <person name="Cochrane G."/>
            <person name="Meng A."/>
            <person name="Brown T."/>
            <person name="Cohen L."/>
        </authorList>
    </citation>
    <scope>NUCLEOTIDE SEQUENCE</scope>
    <source>
        <strain evidence="7">DIVA3 518/3/11/1/6</strain>
    </source>
</reference>
<gene>
    <name evidence="7" type="ORF">VSP0166_LOCUS8508</name>
</gene>
<comment type="catalytic activity">
    <reaction evidence="5">
        <text>a phosphate monoester + H2O = an alcohol + phosphate</text>
        <dbReference type="Rhea" id="RHEA:15017"/>
        <dbReference type="ChEBI" id="CHEBI:15377"/>
        <dbReference type="ChEBI" id="CHEBI:30879"/>
        <dbReference type="ChEBI" id="CHEBI:43474"/>
        <dbReference type="ChEBI" id="CHEBI:67140"/>
        <dbReference type="EC" id="3.1.3.2"/>
    </reaction>
</comment>
<evidence type="ECO:0000256" key="3">
    <source>
        <dbReference type="ARBA" id="ARBA00023180"/>
    </source>
</evidence>
<feature type="domain" description="Saposin B-type" evidence="6">
    <location>
        <begin position="21"/>
        <end position="105"/>
    </location>
</feature>
<dbReference type="GO" id="GO:0003993">
    <property type="term" value="F:acid phosphatase activity"/>
    <property type="evidence" value="ECO:0007669"/>
    <property type="project" value="UniProtKB-EC"/>
</dbReference>
<dbReference type="Gene3D" id="1.10.225.10">
    <property type="entry name" value="Saposin-like"/>
    <property type="match status" value="1"/>
</dbReference>
<dbReference type="PROSITE" id="PS50015">
    <property type="entry name" value="SAP_B"/>
    <property type="match status" value="1"/>
</dbReference>
<evidence type="ECO:0000259" key="6">
    <source>
        <dbReference type="PROSITE" id="PS50015"/>
    </source>
</evidence>
<comment type="similarity">
    <text evidence="5">Belongs to the metallophosphoesterase superfamily. Purple acid phosphatase family.</text>
</comment>
<protein>
    <recommendedName>
        <fullName evidence="5">Purple acid phosphatase</fullName>
        <ecNumber evidence="5">3.1.3.2</ecNumber>
    </recommendedName>
</protein>
<dbReference type="Pfam" id="PF00149">
    <property type="entry name" value="Metallophos"/>
    <property type="match status" value="1"/>
</dbReference>
<dbReference type="InterPro" id="IPR029052">
    <property type="entry name" value="Metallo-depent_PP-like"/>
</dbReference>
<dbReference type="GO" id="GO:0046872">
    <property type="term" value="F:metal ion binding"/>
    <property type="evidence" value="ECO:0007669"/>
    <property type="project" value="InterPro"/>
</dbReference>
<evidence type="ECO:0000256" key="5">
    <source>
        <dbReference type="RuleBase" id="RU361203"/>
    </source>
</evidence>
<keyword evidence="4" id="KW-0326">Glycosidase</keyword>
<dbReference type="PANTHER" id="PTHR45867">
    <property type="entry name" value="PURPLE ACID PHOSPHATASE"/>
    <property type="match status" value="1"/>
</dbReference>
<dbReference type="InterPro" id="IPR041792">
    <property type="entry name" value="MPP_PAP"/>
</dbReference>
<feature type="signal peptide" evidence="5">
    <location>
        <begin position="1"/>
        <end position="16"/>
    </location>
</feature>
<name>A0A7S4MFU2_9EUKA</name>
<dbReference type="InterPro" id="IPR008963">
    <property type="entry name" value="Purple_acid_Pase-like_N"/>
</dbReference>
<dbReference type="InterPro" id="IPR004843">
    <property type="entry name" value="Calcineurin-like_PHP"/>
</dbReference>
<dbReference type="SMART" id="SM00741">
    <property type="entry name" value="SapB"/>
    <property type="match status" value="1"/>
</dbReference>
<proteinExistence type="inferred from homology"/>
<evidence type="ECO:0000256" key="1">
    <source>
        <dbReference type="ARBA" id="ARBA00022729"/>
    </source>
</evidence>
<dbReference type="Pfam" id="PF14008">
    <property type="entry name" value="Metallophos_C"/>
    <property type="match status" value="1"/>
</dbReference>
<dbReference type="SUPFAM" id="SSF49363">
    <property type="entry name" value="Purple acid phosphatase, N-terminal domain"/>
    <property type="match status" value="1"/>
</dbReference>
<dbReference type="InterPro" id="IPR011001">
    <property type="entry name" value="Saposin-like"/>
</dbReference>
<dbReference type="CDD" id="cd00839">
    <property type="entry name" value="MPP_PAPs"/>
    <property type="match status" value="1"/>
</dbReference>
<dbReference type="AlphaFoldDB" id="A0A7S4MFU2"/>
<feature type="chain" id="PRO_5031606579" description="Purple acid phosphatase" evidence="5">
    <location>
        <begin position="17"/>
        <end position="513"/>
    </location>
</feature>
<accession>A0A7S4MFU2</accession>
<dbReference type="EC" id="3.1.3.2" evidence="5"/>
<dbReference type="InterPro" id="IPR008139">
    <property type="entry name" value="SaposinB_dom"/>
</dbReference>
<sequence length="513" mass="58105">MLVRFVLLLVIVPCFAMPKEEGEYCGDCINDVTEIYSFLGDNSTMTEVQAALDVLCLMLPRDARKACRTLVADVVHELESLDKKLVEDYSPQQFCGILGFCETYCCATPYGPQEIHISLEADDPTKMNIMWVTQSLCDTPTVRYGTSESSLTLSATGTSRTYHQGGWNGHIYLVQLENLKPESFYYYQVGDPEWKWSQVIYSFQTAPLTPVPANQEFTFITYGDMGSSNAADPDLYWLNEAARTHSADLILHIGDISYADGYQPGWDLFMQKIEPVAARIPYMTTAGNHEEFFDFTAYRYRFQMPVPEQNLVNVGRENMTLYYSFNYGNAHIVAISAEAFWGLAPNLHPGGAQHEWLINDLSSVDRETYPWVIAYLHRPLYCTNSNKCVTQTAYYRSLLEDIFNDYGVDLVLTAHQHDYERTLPVYQSMVVDGYNQSSTRFQNVSAPIYSVIGTGGNHEGLQDNFVSPPSWSVPQSRMAVWGYTTIQMNSTALTWNFLNAATHEVVDSFDLLK</sequence>
<evidence type="ECO:0000256" key="4">
    <source>
        <dbReference type="ARBA" id="ARBA00023295"/>
    </source>
</evidence>
<dbReference type="SUPFAM" id="SSF56300">
    <property type="entry name" value="Metallo-dependent phosphatases"/>
    <property type="match status" value="1"/>
</dbReference>
<dbReference type="InterPro" id="IPR025733">
    <property type="entry name" value="PAPs_C"/>
</dbReference>
<keyword evidence="2" id="KW-1015">Disulfide bond</keyword>
<keyword evidence="5" id="KW-0378">Hydrolase</keyword>
<dbReference type="GO" id="GO:0016798">
    <property type="term" value="F:hydrolase activity, acting on glycosyl bonds"/>
    <property type="evidence" value="ECO:0007669"/>
    <property type="project" value="UniProtKB-KW"/>
</dbReference>
<dbReference type="SUPFAM" id="SSF47862">
    <property type="entry name" value="Saposin"/>
    <property type="match status" value="1"/>
</dbReference>